<accession>A0ABQ0AFI2</accession>
<keyword evidence="2" id="KW-1185">Reference proteome</keyword>
<dbReference type="RefSeq" id="WP_295450351.1">
    <property type="nucleotide sequence ID" value="NZ_BAABWU010000001.1"/>
</dbReference>
<comment type="caution">
    <text evidence="1">The sequence shown here is derived from an EMBL/GenBank/DDBJ whole genome shotgun (WGS) entry which is preliminary data.</text>
</comment>
<reference evidence="1 2" key="1">
    <citation type="submission" date="2024-04" db="EMBL/GenBank/DDBJ databases">
        <title>Draft genome sequence of Pseudophaeobacter arcticus NBRC 116598.</title>
        <authorList>
            <person name="Miyakawa T."/>
            <person name="Kusuya Y."/>
            <person name="Miura T."/>
        </authorList>
    </citation>
    <scope>NUCLEOTIDE SEQUENCE [LARGE SCALE GENOMIC DNA]</scope>
    <source>
        <strain evidence="1 2">SU-CL00105</strain>
    </source>
</reference>
<organism evidence="1 2">
    <name type="scientific">Pseudophaeobacter arcticus</name>
    <dbReference type="NCBI Taxonomy" id="385492"/>
    <lineage>
        <taxon>Bacteria</taxon>
        <taxon>Pseudomonadati</taxon>
        <taxon>Pseudomonadota</taxon>
        <taxon>Alphaproteobacteria</taxon>
        <taxon>Rhodobacterales</taxon>
        <taxon>Paracoccaceae</taxon>
        <taxon>Pseudophaeobacter</taxon>
    </lineage>
</organism>
<protein>
    <submittedName>
        <fullName evidence="1">Uncharacterized protein</fullName>
    </submittedName>
</protein>
<evidence type="ECO:0000313" key="2">
    <source>
        <dbReference type="Proteomes" id="UP001441944"/>
    </source>
</evidence>
<name>A0ABQ0AFI2_9RHOB</name>
<sequence>MTFSLSLHRSMQKGDFKPLILKRTRAKTSPAQPLGPVYGPATRKVRLPKFKQTAV</sequence>
<gene>
    <name evidence="1" type="ORF">NBRC116598_00680</name>
</gene>
<dbReference type="EMBL" id="BAABWU010000001">
    <property type="protein sequence ID" value="GAA6194624.1"/>
    <property type="molecule type" value="Genomic_DNA"/>
</dbReference>
<evidence type="ECO:0000313" key="1">
    <source>
        <dbReference type="EMBL" id="GAA6194624.1"/>
    </source>
</evidence>
<dbReference type="Proteomes" id="UP001441944">
    <property type="component" value="Unassembled WGS sequence"/>
</dbReference>
<proteinExistence type="predicted"/>